<dbReference type="Pfam" id="PF00135">
    <property type="entry name" value="COesterase"/>
    <property type="match status" value="2"/>
</dbReference>
<dbReference type="InterPro" id="IPR050654">
    <property type="entry name" value="AChE-related_enzymes"/>
</dbReference>
<evidence type="ECO:0000256" key="7">
    <source>
        <dbReference type="ARBA" id="ARBA00048484"/>
    </source>
</evidence>
<evidence type="ECO:0000313" key="13">
    <source>
        <dbReference type="Proteomes" id="UP000759131"/>
    </source>
</evidence>
<keyword evidence="3 9" id="KW-0378">Hydrolase</keyword>
<protein>
    <recommendedName>
        <fullName evidence="9">Carboxylic ester hydrolase</fullName>
        <ecNumber evidence="9">3.1.1.-</ecNumber>
    </recommendedName>
</protein>
<evidence type="ECO:0000256" key="3">
    <source>
        <dbReference type="ARBA" id="ARBA00022801"/>
    </source>
</evidence>
<sequence>LRFKQPQLLADRWLGVRSATEWPPFCTQINLKQYEYLTPILNHNTTEDCLYLNIWTPVVANTYETIDADNHNKSLAPVIVYIHGGVFVYMGTSFDIFNGGVVSGAGHVVFVTVNYRLGVFGFADTSGGERGGSDSNEGDGDENEEVSAATNDEKDVPQNLGLYDIIMALTWIRDNIRQFGGDPNSVTLMGQSAGAISVGLLMASPLASHLFHRAILESSSPMQMNFFYQMSAPSFKRVLQLTYCDHYNESVGEQIRCLRRLSTHELNSVHNVLMNNSFVSFSPSIPSVVLPDFPRDAFNPNIVDEPLGQKQILLGGNADEGTLFLHQIRPKQFSLDTDPNITAADVRQILREMATGLPEVSDRILDQIIGIKPTTGANISAVELRQRLTTIIGDFLFKCPVVVFADALQEWPNGTDVYMYYFTQRSGRLPEWVGSSHFEEVQYVFGLPLRYPNDYDVEHRVFSLQLIKTWTHFATTGKMLPQMGINWPKYSSESGGQHMFLN</sequence>
<keyword evidence="5" id="KW-1015">Disulfide bond</keyword>
<feature type="active site" description="Charge relay system" evidence="8">
    <location>
        <position position="437"/>
    </location>
</feature>
<feature type="non-terminal residue" evidence="12">
    <location>
        <position position="1"/>
    </location>
</feature>
<dbReference type="GO" id="GO:0019695">
    <property type="term" value="P:choline metabolic process"/>
    <property type="evidence" value="ECO:0007669"/>
    <property type="project" value="TreeGrafter"/>
</dbReference>
<dbReference type="AlphaFoldDB" id="A0A7R9L406"/>
<dbReference type="Gene3D" id="3.40.50.1820">
    <property type="entry name" value="alpha/beta hydrolase"/>
    <property type="match status" value="1"/>
</dbReference>
<dbReference type="InterPro" id="IPR019819">
    <property type="entry name" value="Carboxylesterase_B_CS"/>
</dbReference>
<dbReference type="PANTHER" id="PTHR43918">
    <property type="entry name" value="ACETYLCHOLINESTERASE"/>
    <property type="match status" value="1"/>
</dbReference>
<evidence type="ECO:0000256" key="4">
    <source>
        <dbReference type="ARBA" id="ARBA00022867"/>
    </source>
</evidence>
<dbReference type="GO" id="GO:0003990">
    <property type="term" value="F:acetylcholinesterase activity"/>
    <property type="evidence" value="ECO:0007669"/>
    <property type="project" value="UniProtKB-EC"/>
</dbReference>
<dbReference type="GO" id="GO:0006581">
    <property type="term" value="P:acetylcholine catabolic process"/>
    <property type="evidence" value="ECO:0007669"/>
    <property type="project" value="TreeGrafter"/>
</dbReference>
<keyword evidence="4" id="KW-0531">Neurotransmitter degradation</keyword>
<dbReference type="Proteomes" id="UP000759131">
    <property type="component" value="Unassembled WGS sequence"/>
</dbReference>
<keyword evidence="6" id="KW-0325">Glycoprotein</keyword>
<comment type="catalytic activity">
    <reaction evidence="7">
        <text>acetylcholine + H2O = choline + acetate + H(+)</text>
        <dbReference type="Rhea" id="RHEA:17561"/>
        <dbReference type="ChEBI" id="CHEBI:15354"/>
        <dbReference type="ChEBI" id="CHEBI:15355"/>
        <dbReference type="ChEBI" id="CHEBI:15377"/>
        <dbReference type="ChEBI" id="CHEBI:15378"/>
        <dbReference type="ChEBI" id="CHEBI:30089"/>
        <dbReference type="EC" id="3.1.1.7"/>
    </reaction>
</comment>
<dbReference type="PANTHER" id="PTHR43918:SF4">
    <property type="entry name" value="CARBOXYLIC ESTER HYDROLASE"/>
    <property type="match status" value="1"/>
</dbReference>
<feature type="domain" description="Carboxylesterase type B" evidence="11">
    <location>
        <begin position="152"/>
        <end position="494"/>
    </location>
</feature>
<dbReference type="PROSITE" id="PS00122">
    <property type="entry name" value="CARBOXYLESTERASE_B_1"/>
    <property type="match status" value="1"/>
</dbReference>
<keyword evidence="2" id="KW-0719">Serine esterase</keyword>
<reference evidence="12" key="1">
    <citation type="submission" date="2020-11" db="EMBL/GenBank/DDBJ databases">
        <authorList>
            <person name="Tran Van P."/>
        </authorList>
    </citation>
    <scope>NUCLEOTIDE SEQUENCE</scope>
</reference>
<gene>
    <name evidence="12" type="ORF">OSB1V03_LOCUS13966</name>
</gene>
<feature type="active site" description="Acyl-ester intermediate" evidence="8">
    <location>
        <position position="192"/>
    </location>
</feature>
<evidence type="ECO:0000256" key="8">
    <source>
        <dbReference type="PIRSR" id="PIRSR600997-1"/>
    </source>
</evidence>
<accession>A0A7R9L406</accession>
<dbReference type="EMBL" id="OC867534">
    <property type="protein sequence ID" value="CAD7633569.1"/>
    <property type="molecule type" value="Genomic_DNA"/>
</dbReference>
<evidence type="ECO:0000259" key="11">
    <source>
        <dbReference type="Pfam" id="PF00135"/>
    </source>
</evidence>
<evidence type="ECO:0000256" key="6">
    <source>
        <dbReference type="ARBA" id="ARBA00023180"/>
    </source>
</evidence>
<dbReference type="OrthoDB" id="3200163at2759"/>
<dbReference type="InterPro" id="IPR002018">
    <property type="entry name" value="CarbesteraseB"/>
</dbReference>
<evidence type="ECO:0000256" key="9">
    <source>
        <dbReference type="RuleBase" id="RU361235"/>
    </source>
</evidence>
<dbReference type="InterPro" id="IPR000997">
    <property type="entry name" value="Cholinesterase"/>
</dbReference>
<dbReference type="InterPro" id="IPR019826">
    <property type="entry name" value="Carboxylesterase_B_AS"/>
</dbReference>
<name>A0A7R9L406_9ACAR</name>
<dbReference type="GO" id="GO:0005886">
    <property type="term" value="C:plasma membrane"/>
    <property type="evidence" value="ECO:0007669"/>
    <property type="project" value="TreeGrafter"/>
</dbReference>
<keyword evidence="13" id="KW-1185">Reference proteome</keyword>
<evidence type="ECO:0000313" key="12">
    <source>
        <dbReference type="EMBL" id="CAD7633569.1"/>
    </source>
</evidence>
<evidence type="ECO:0000256" key="5">
    <source>
        <dbReference type="ARBA" id="ARBA00023157"/>
    </source>
</evidence>
<feature type="active site" description="Charge relay system" evidence="8">
    <location>
        <position position="320"/>
    </location>
</feature>
<organism evidence="12">
    <name type="scientific">Medioppia subpectinata</name>
    <dbReference type="NCBI Taxonomy" id="1979941"/>
    <lineage>
        <taxon>Eukaryota</taxon>
        <taxon>Metazoa</taxon>
        <taxon>Ecdysozoa</taxon>
        <taxon>Arthropoda</taxon>
        <taxon>Chelicerata</taxon>
        <taxon>Arachnida</taxon>
        <taxon>Acari</taxon>
        <taxon>Acariformes</taxon>
        <taxon>Sarcoptiformes</taxon>
        <taxon>Oribatida</taxon>
        <taxon>Brachypylina</taxon>
        <taxon>Oppioidea</taxon>
        <taxon>Oppiidae</taxon>
        <taxon>Medioppia</taxon>
    </lineage>
</organism>
<dbReference type="PRINTS" id="PR00878">
    <property type="entry name" value="CHOLNESTRASE"/>
</dbReference>
<feature type="domain" description="Carboxylesterase type B" evidence="11">
    <location>
        <begin position="1"/>
        <end position="127"/>
    </location>
</feature>
<evidence type="ECO:0000256" key="10">
    <source>
        <dbReference type="SAM" id="MobiDB-lite"/>
    </source>
</evidence>
<dbReference type="EMBL" id="CAJPIZ010012959">
    <property type="protein sequence ID" value="CAG2113999.1"/>
    <property type="molecule type" value="Genomic_DNA"/>
</dbReference>
<evidence type="ECO:0000256" key="1">
    <source>
        <dbReference type="ARBA" id="ARBA00005964"/>
    </source>
</evidence>
<dbReference type="InterPro" id="IPR029058">
    <property type="entry name" value="AB_hydrolase_fold"/>
</dbReference>
<dbReference type="EC" id="3.1.1.-" evidence="9"/>
<proteinExistence type="inferred from homology"/>
<evidence type="ECO:0000256" key="2">
    <source>
        <dbReference type="ARBA" id="ARBA00022487"/>
    </source>
</evidence>
<comment type="similarity">
    <text evidence="1 9">Belongs to the type-B carboxylesterase/lipase family.</text>
</comment>
<feature type="compositionally biased region" description="Acidic residues" evidence="10">
    <location>
        <begin position="136"/>
        <end position="145"/>
    </location>
</feature>
<dbReference type="PROSITE" id="PS00941">
    <property type="entry name" value="CARBOXYLESTERASE_B_2"/>
    <property type="match status" value="1"/>
</dbReference>
<dbReference type="GO" id="GO:0005615">
    <property type="term" value="C:extracellular space"/>
    <property type="evidence" value="ECO:0007669"/>
    <property type="project" value="TreeGrafter"/>
</dbReference>
<feature type="region of interest" description="Disordered" evidence="10">
    <location>
        <begin position="127"/>
        <end position="152"/>
    </location>
</feature>
<dbReference type="SUPFAM" id="SSF53474">
    <property type="entry name" value="alpha/beta-Hydrolases"/>
    <property type="match status" value="1"/>
</dbReference>